<evidence type="ECO:0000313" key="1">
    <source>
        <dbReference type="EMBL" id="CAJ2631356.1"/>
    </source>
</evidence>
<proteinExistence type="predicted"/>
<keyword evidence="2" id="KW-1185">Reference proteome</keyword>
<organism evidence="1 2">
    <name type="scientific">Trifolium pratense</name>
    <name type="common">Red clover</name>
    <dbReference type="NCBI Taxonomy" id="57577"/>
    <lineage>
        <taxon>Eukaryota</taxon>
        <taxon>Viridiplantae</taxon>
        <taxon>Streptophyta</taxon>
        <taxon>Embryophyta</taxon>
        <taxon>Tracheophyta</taxon>
        <taxon>Spermatophyta</taxon>
        <taxon>Magnoliopsida</taxon>
        <taxon>eudicotyledons</taxon>
        <taxon>Gunneridae</taxon>
        <taxon>Pentapetalae</taxon>
        <taxon>rosids</taxon>
        <taxon>fabids</taxon>
        <taxon>Fabales</taxon>
        <taxon>Fabaceae</taxon>
        <taxon>Papilionoideae</taxon>
        <taxon>50 kb inversion clade</taxon>
        <taxon>NPAAA clade</taxon>
        <taxon>Hologalegina</taxon>
        <taxon>IRL clade</taxon>
        <taxon>Trifolieae</taxon>
        <taxon>Trifolium</taxon>
    </lineage>
</organism>
<dbReference type="Proteomes" id="UP001177021">
    <property type="component" value="Unassembled WGS sequence"/>
</dbReference>
<dbReference type="EMBL" id="CASHSV030000001">
    <property type="protein sequence ID" value="CAJ2631356.1"/>
    <property type="molecule type" value="Genomic_DNA"/>
</dbReference>
<evidence type="ECO:0000313" key="2">
    <source>
        <dbReference type="Proteomes" id="UP001177021"/>
    </source>
</evidence>
<name>A0ACB0IGC1_TRIPR</name>
<comment type="caution">
    <text evidence="1">The sequence shown here is derived from an EMBL/GenBank/DDBJ whole genome shotgun (WGS) entry which is preliminary data.</text>
</comment>
<sequence>MDRISELPDEILCYILTMLSIKDLLKTSILSRRWCKLWTLWRDLHFDIFHVLGKSKQEVLHLPSNSPMEIQVHRDINMDEFAKRVDQFLNNFQGTKINSFFASFYSYDKHSNIIDQWISFAIARGVETINLLLLPIMPCTYVTPYEPYKFVLDLFLETNASTLKHLRLEQCLVCHPTKCDYIPFKNLRYLSLYLSKVDEMFIESLLSNCRWLEELHLFGCEFRSSMPRIVSSSLCYLKVGACFDNIPKNINLSLLDCLKLTSLEYHSLLYDGYSLDTLNINTPLLKSFHCTVFYADDPNQYAIFETLSKLEIMRLDINLKALISLKEIQPFKHLKQLNIIIFQHFVTVEPSEINLLGILILLRASPLLHKLSVMITRPMIVENQKVVKDVDICSHDKVKIIELGGCVGNWYEIEFVMNVLQYAHKLERIVLSPYWREWDSSDLDWKSDPVWFQNGRQKINENLRNENVVGREKLVLI</sequence>
<protein>
    <submittedName>
        <fullName evidence="1">Uncharacterized protein</fullName>
    </submittedName>
</protein>
<gene>
    <name evidence="1" type="ORF">MILVUS5_LOCUS2920</name>
</gene>
<reference evidence="1" key="1">
    <citation type="submission" date="2023-10" db="EMBL/GenBank/DDBJ databases">
        <authorList>
            <person name="Rodriguez Cubillos JULIANA M."/>
            <person name="De Vega J."/>
        </authorList>
    </citation>
    <scope>NUCLEOTIDE SEQUENCE</scope>
</reference>
<accession>A0ACB0IGC1</accession>